<gene>
    <name evidence="1" type="ORF">Lalb_Chr12g0205801</name>
</gene>
<evidence type="ECO:0000313" key="2">
    <source>
        <dbReference type="Proteomes" id="UP000447434"/>
    </source>
</evidence>
<accession>A0A6A4PN95</accession>
<proteinExistence type="predicted"/>
<name>A0A6A4PN95_LUPAL</name>
<dbReference type="EMBL" id="WOCE01000012">
    <property type="protein sequence ID" value="KAE9603017.1"/>
    <property type="molecule type" value="Genomic_DNA"/>
</dbReference>
<keyword evidence="2" id="KW-1185">Reference proteome</keyword>
<sequence length="71" mass="7856">MVSRLLSAANKMNPVHACGGPDRRELLFSLRFFERGFESLTPNPLFPRSPAMAARISAAMAYSSLLPRFEG</sequence>
<dbReference type="AlphaFoldDB" id="A0A6A4PN95"/>
<reference evidence="2" key="1">
    <citation type="journal article" date="2020" name="Nat. Commun.">
        <title>Genome sequence of the cluster root forming white lupin.</title>
        <authorList>
            <person name="Hufnagel B."/>
            <person name="Marques A."/>
            <person name="Soriano A."/>
            <person name="Marques L."/>
            <person name="Divol F."/>
            <person name="Doumas P."/>
            <person name="Sallet E."/>
            <person name="Mancinotti D."/>
            <person name="Carrere S."/>
            <person name="Marande W."/>
            <person name="Arribat S."/>
            <person name="Keller J."/>
            <person name="Huneau C."/>
            <person name="Blein T."/>
            <person name="Aime D."/>
            <person name="Laguerre M."/>
            <person name="Taylor J."/>
            <person name="Schubert V."/>
            <person name="Nelson M."/>
            <person name="Geu-Flores F."/>
            <person name="Crespi M."/>
            <person name="Gallardo-Guerrero K."/>
            <person name="Delaux P.-M."/>
            <person name="Salse J."/>
            <person name="Berges H."/>
            <person name="Guyot R."/>
            <person name="Gouzy J."/>
            <person name="Peret B."/>
        </authorList>
    </citation>
    <scope>NUCLEOTIDE SEQUENCE [LARGE SCALE GENOMIC DNA]</scope>
    <source>
        <strain evidence="2">cv. Amiga</strain>
    </source>
</reference>
<evidence type="ECO:0000313" key="1">
    <source>
        <dbReference type="EMBL" id="KAE9603017.1"/>
    </source>
</evidence>
<protein>
    <submittedName>
        <fullName evidence="1">Uncharacterized protein</fullName>
    </submittedName>
</protein>
<dbReference type="Proteomes" id="UP000447434">
    <property type="component" value="Chromosome 12"/>
</dbReference>
<comment type="caution">
    <text evidence="1">The sequence shown here is derived from an EMBL/GenBank/DDBJ whole genome shotgun (WGS) entry which is preliminary data.</text>
</comment>
<organism evidence="1 2">
    <name type="scientific">Lupinus albus</name>
    <name type="common">White lupine</name>
    <name type="synonym">Lupinus termis</name>
    <dbReference type="NCBI Taxonomy" id="3870"/>
    <lineage>
        <taxon>Eukaryota</taxon>
        <taxon>Viridiplantae</taxon>
        <taxon>Streptophyta</taxon>
        <taxon>Embryophyta</taxon>
        <taxon>Tracheophyta</taxon>
        <taxon>Spermatophyta</taxon>
        <taxon>Magnoliopsida</taxon>
        <taxon>eudicotyledons</taxon>
        <taxon>Gunneridae</taxon>
        <taxon>Pentapetalae</taxon>
        <taxon>rosids</taxon>
        <taxon>fabids</taxon>
        <taxon>Fabales</taxon>
        <taxon>Fabaceae</taxon>
        <taxon>Papilionoideae</taxon>
        <taxon>50 kb inversion clade</taxon>
        <taxon>genistoids sensu lato</taxon>
        <taxon>core genistoids</taxon>
        <taxon>Genisteae</taxon>
        <taxon>Lupinus</taxon>
    </lineage>
</organism>